<evidence type="ECO:0000313" key="10">
    <source>
        <dbReference type="EMBL" id="NXJ84062.1"/>
    </source>
</evidence>
<dbReference type="EMBL" id="VXAG01001512">
    <property type="protein sequence ID" value="NXJ84062.1"/>
    <property type="molecule type" value="Genomic_DNA"/>
</dbReference>
<keyword evidence="5" id="KW-0472">Membrane</keyword>
<comment type="caution">
    <text evidence="10">The sequence shown here is derived from an EMBL/GenBank/DDBJ whole genome shotgun (WGS) entry which is preliminary data.</text>
</comment>
<evidence type="ECO:0000256" key="4">
    <source>
        <dbReference type="ARBA" id="ARBA00022989"/>
    </source>
</evidence>
<keyword evidence="8" id="KW-0325">Glycoprotein</keyword>
<name>A0A7L0EPP8_TROML</name>
<dbReference type="InterPro" id="IPR013106">
    <property type="entry name" value="Ig_V-set"/>
</dbReference>
<evidence type="ECO:0000256" key="5">
    <source>
        <dbReference type="ARBA" id="ARBA00023136"/>
    </source>
</evidence>
<dbReference type="Pfam" id="PF07686">
    <property type="entry name" value="V-set"/>
    <property type="match status" value="1"/>
</dbReference>
<dbReference type="PANTHER" id="PTHR21462:SF2">
    <property type="entry name" value="CELL SURFACE GLYCOPROTEIN CD200 RECEPTOR 2"/>
    <property type="match status" value="1"/>
</dbReference>
<dbReference type="InterPro" id="IPR036179">
    <property type="entry name" value="Ig-like_dom_sf"/>
</dbReference>
<sequence length="176" mass="19183">VGDSSVLTCPHRPNINLVTWKISPKIGGPCTLGYRADQNKTDRTNCSDSLNWKFRPDHDPALEIQQVGIAHEGNYTCTVAEEEGNFHKTYHLTVLVPPRLTLYCDNHGNPVCEAAAGKPAAHIAWLPEGNSTPKEEGHDDGTVTVLSKFRAHSINVINVGCFVSHPAMNQSKSIAC</sequence>
<keyword evidence="7" id="KW-0675">Receptor</keyword>
<feature type="non-terminal residue" evidence="10">
    <location>
        <position position="1"/>
    </location>
</feature>
<evidence type="ECO:0000256" key="2">
    <source>
        <dbReference type="ARBA" id="ARBA00008215"/>
    </source>
</evidence>
<dbReference type="GO" id="GO:0150077">
    <property type="term" value="P:regulation of neuroinflammatory response"/>
    <property type="evidence" value="ECO:0007669"/>
    <property type="project" value="InterPro"/>
</dbReference>
<protein>
    <submittedName>
        <fullName evidence="10">MOR1A protein</fullName>
    </submittedName>
</protein>
<dbReference type="SUPFAM" id="SSF48726">
    <property type="entry name" value="Immunoglobulin"/>
    <property type="match status" value="1"/>
</dbReference>
<dbReference type="InterPro" id="IPR013162">
    <property type="entry name" value="CD80_C2-set"/>
</dbReference>
<evidence type="ECO:0000313" key="11">
    <source>
        <dbReference type="Proteomes" id="UP000550660"/>
    </source>
</evidence>
<keyword evidence="6" id="KW-1015">Disulfide bond</keyword>
<evidence type="ECO:0000256" key="6">
    <source>
        <dbReference type="ARBA" id="ARBA00023157"/>
    </source>
</evidence>
<accession>A0A7L0EPP8</accession>
<dbReference type="PANTHER" id="PTHR21462">
    <property type="entry name" value="CELL SURFACE GLYCOPROTEIN OX2 RECEPTOR PRECURSOR"/>
    <property type="match status" value="1"/>
</dbReference>
<feature type="non-terminal residue" evidence="10">
    <location>
        <position position="176"/>
    </location>
</feature>
<keyword evidence="4" id="KW-1133">Transmembrane helix</keyword>
<dbReference type="GO" id="GO:0038023">
    <property type="term" value="F:signaling receptor activity"/>
    <property type="evidence" value="ECO:0007669"/>
    <property type="project" value="InterPro"/>
</dbReference>
<keyword evidence="3" id="KW-0812">Transmembrane</keyword>
<dbReference type="InterPro" id="IPR007110">
    <property type="entry name" value="Ig-like_dom"/>
</dbReference>
<dbReference type="Proteomes" id="UP000550660">
    <property type="component" value="Unassembled WGS sequence"/>
</dbReference>
<dbReference type="OrthoDB" id="8915654at2759"/>
<organism evidence="10 11">
    <name type="scientific">Trogon melanurus</name>
    <name type="common">Black-tailed trogon</name>
    <dbReference type="NCBI Taxonomy" id="56311"/>
    <lineage>
        <taxon>Eukaryota</taxon>
        <taxon>Metazoa</taxon>
        <taxon>Chordata</taxon>
        <taxon>Craniata</taxon>
        <taxon>Vertebrata</taxon>
        <taxon>Euteleostomi</taxon>
        <taxon>Archelosauria</taxon>
        <taxon>Archosauria</taxon>
        <taxon>Dinosauria</taxon>
        <taxon>Saurischia</taxon>
        <taxon>Theropoda</taxon>
        <taxon>Coelurosauria</taxon>
        <taxon>Aves</taxon>
        <taxon>Neognathae</taxon>
        <taxon>Neoaves</taxon>
        <taxon>Telluraves</taxon>
        <taxon>Coraciimorphae</taxon>
        <taxon>Trogoniformes</taxon>
        <taxon>Trogonidae</taxon>
        <taxon>Trogon</taxon>
    </lineage>
</organism>
<dbReference type="PROSITE" id="PS50835">
    <property type="entry name" value="IG_LIKE"/>
    <property type="match status" value="1"/>
</dbReference>
<dbReference type="Gene3D" id="2.60.40.10">
    <property type="entry name" value="Immunoglobulins"/>
    <property type="match status" value="2"/>
</dbReference>
<dbReference type="Pfam" id="PF08205">
    <property type="entry name" value="C2-set_2"/>
    <property type="match status" value="1"/>
</dbReference>
<dbReference type="InterPro" id="IPR040012">
    <property type="entry name" value="CD200R"/>
</dbReference>
<dbReference type="InterPro" id="IPR013783">
    <property type="entry name" value="Ig-like_fold"/>
</dbReference>
<proteinExistence type="inferred from homology"/>
<dbReference type="GO" id="GO:0009897">
    <property type="term" value="C:external side of plasma membrane"/>
    <property type="evidence" value="ECO:0007669"/>
    <property type="project" value="TreeGrafter"/>
</dbReference>
<evidence type="ECO:0000256" key="7">
    <source>
        <dbReference type="ARBA" id="ARBA00023170"/>
    </source>
</evidence>
<dbReference type="AlphaFoldDB" id="A0A7L0EPP8"/>
<feature type="domain" description="Ig-like" evidence="9">
    <location>
        <begin position="1"/>
        <end position="93"/>
    </location>
</feature>
<comment type="subcellular location">
    <subcellularLocation>
        <location evidence="1">Membrane</location>
        <topology evidence="1">Single-pass membrane protein</topology>
    </subcellularLocation>
</comment>
<evidence type="ECO:0000256" key="3">
    <source>
        <dbReference type="ARBA" id="ARBA00022692"/>
    </source>
</evidence>
<evidence type="ECO:0000256" key="1">
    <source>
        <dbReference type="ARBA" id="ARBA00004167"/>
    </source>
</evidence>
<gene>
    <name evidence="10" type="primary">Cd200r1a</name>
    <name evidence="10" type="ORF">TROMEL_R02731</name>
</gene>
<evidence type="ECO:0000259" key="9">
    <source>
        <dbReference type="PROSITE" id="PS50835"/>
    </source>
</evidence>
<evidence type="ECO:0000256" key="8">
    <source>
        <dbReference type="ARBA" id="ARBA00023180"/>
    </source>
</evidence>
<keyword evidence="11" id="KW-1185">Reference proteome</keyword>
<comment type="similarity">
    <text evidence="2">Belongs to the CD200R family.</text>
</comment>
<reference evidence="10 11" key="1">
    <citation type="submission" date="2019-09" db="EMBL/GenBank/DDBJ databases">
        <title>Bird 10,000 Genomes (B10K) Project - Family phase.</title>
        <authorList>
            <person name="Zhang G."/>
        </authorList>
    </citation>
    <scope>NUCLEOTIDE SEQUENCE [LARGE SCALE GENOMIC DNA]</scope>
    <source>
        <strain evidence="10">B10K-DU-007-40</strain>
        <tissue evidence="10">Mixed tissue sample</tissue>
    </source>
</reference>